<evidence type="ECO:0000313" key="1">
    <source>
        <dbReference type="EMBL" id="KAI4364657.1"/>
    </source>
</evidence>
<reference evidence="2" key="1">
    <citation type="journal article" date="2023" name="Front. Plant Sci.">
        <title>Chromosomal-level genome assembly of Melastoma candidum provides insights into trichome evolution.</title>
        <authorList>
            <person name="Zhong Y."/>
            <person name="Wu W."/>
            <person name="Sun C."/>
            <person name="Zou P."/>
            <person name="Liu Y."/>
            <person name="Dai S."/>
            <person name="Zhou R."/>
        </authorList>
    </citation>
    <scope>NUCLEOTIDE SEQUENCE [LARGE SCALE GENOMIC DNA]</scope>
</reference>
<dbReference type="Proteomes" id="UP001057402">
    <property type="component" value="Chromosome 6"/>
</dbReference>
<protein>
    <submittedName>
        <fullName evidence="1">Uncharacterized protein</fullName>
    </submittedName>
</protein>
<gene>
    <name evidence="1" type="ORF">MLD38_020716</name>
</gene>
<organism evidence="1 2">
    <name type="scientific">Melastoma candidum</name>
    <dbReference type="NCBI Taxonomy" id="119954"/>
    <lineage>
        <taxon>Eukaryota</taxon>
        <taxon>Viridiplantae</taxon>
        <taxon>Streptophyta</taxon>
        <taxon>Embryophyta</taxon>
        <taxon>Tracheophyta</taxon>
        <taxon>Spermatophyta</taxon>
        <taxon>Magnoliopsida</taxon>
        <taxon>eudicotyledons</taxon>
        <taxon>Gunneridae</taxon>
        <taxon>Pentapetalae</taxon>
        <taxon>rosids</taxon>
        <taxon>malvids</taxon>
        <taxon>Myrtales</taxon>
        <taxon>Melastomataceae</taxon>
        <taxon>Melastomatoideae</taxon>
        <taxon>Melastomateae</taxon>
        <taxon>Melastoma</taxon>
    </lineage>
</organism>
<keyword evidence="2" id="KW-1185">Reference proteome</keyword>
<sequence length="814" mass="92144">MSQSLFFLNRFYRNSPRLLVPLALCNRFSTSAEPAAETPKPSNLSARLSFVFEQIDALEKSREREFSMRDEALQRIRSWRESKAAASPGDAPAASREGPLLDGDVDMRSRAAAEERYGVASDVSGGESGVRGSGKLVEIVHPWKEWVELMERLVEGNYFDHKRKDEDKMARELGFADGNEGNESGGVVHIGTDVKAVQNACLNFGKDRFDILRSLSKQDIQILVGYGCPTTDKRVSFSAKLLRKLVHLDEGDVCSSCHLRSTCDKAYLVPEKEDEARTVDVMRVLLAFGLDHQHGTLVNKSILKEKRVKTVVRKLLHDIAKLSAVPIDPSLPPPIIKKPPPKVKQPPPPPKRRVGRDDIEMKKGDWLCTKCEFMNFAKNVVCLQCDAKRPKRQLLPGEWECPECNFLNYRRNMACFHCECKRPPDQHMEDRLQEKQQNHGSRLERNARRLDVSNAWNFDFDDDESDGADVAAFEYADSSSLDKSPRQNLGDKHLGREDVFRQGNRFSAVGDGEYLNSNDGSRLGFNDFDDEEDDVDSYEVDKGTSQPIQNPSFRDLSRAKIEDKGSDSESELLAQNRRRPLTNESWKQRRASEGSDEDESDWSSDDKEPSARGNFRSSHVSDTGLRNRNRSSYRSRRLSHGSDEDFGLGSDSDDSDEEFVVSHRNKSRGNKMSGRKGSLADDSESEDDLNPRRRMKSDFSRRAGDSSGRDSTKRFKSNGKGNRRSGSLDGNSDRILRSDFNREGDGYRGRRMEGRPRSSPRVSNYDNRGGGDRDFSQGRRTGGRPRSPPRSKNYDERGGGDDDNFRNRRRVIER</sequence>
<accession>A0ACB9QGT2</accession>
<evidence type="ECO:0000313" key="2">
    <source>
        <dbReference type="Proteomes" id="UP001057402"/>
    </source>
</evidence>
<name>A0ACB9QGT2_9MYRT</name>
<dbReference type="EMBL" id="CM042885">
    <property type="protein sequence ID" value="KAI4364657.1"/>
    <property type="molecule type" value="Genomic_DNA"/>
</dbReference>
<proteinExistence type="predicted"/>
<comment type="caution">
    <text evidence="1">The sequence shown here is derived from an EMBL/GenBank/DDBJ whole genome shotgun (WGS) entry which is preliminary data.</text>
</comment>